<keyword evidence="3 6" id="KW-0812">Transmembrane</keyword>
<dbReference type="PANTHER" id="PTHR32309:SF13">
    <property type="entry name" value="FERRIC ENTEROBACTIN TRANSPORT PROTEIN FEPE"/>
    <property type="match status" value="1"/>
</dbReference>
<comment type="subcellular location">
    <subcellularLocation>
        <location evidence="1">Cell membrane</location>
        <topology evidence="1">Multi-pass membrane protein</topology>
    </subcellularLocation>
</comment>
<dbReference type="GO" id="GO:0004713">
    <property type="term" value="F:protein tyrosine kinase activity"/>
    <property type="evidence" value="ECO:0007669"/>
    <property type="project" value="TreeGrafter"/>
</dbReference>
<evidence type="ECO:0000256" key="4">
    <source>
        <dbReference type="ARBA" id="ARBA00022989"/>
    </source>
</evidence>
<evidence type="ECO:0000256" key="6">
    <source>
        <dbReference type="SAM" id="Phobius"/>
    </source>
</evidence>
<evidence type="ECO:0000256" key="5">
    <source>
        <dbReference type="ARBA" id="ARBA00023136"/>
    </source>
</evidence>
<evidence type="ECO:0000259" key="7">
    <source>
        <dbReference type="Pfam" id="PF02706"/>
    </source>
</evidence>
<dbReference type="EMBL" id="DAAGXI010000083">
    <property type="protein sequence ID" value="HAB4950755.1"/>
    <property type="molecule type" value="Genomic_DNA"/>
</dbReference>
<gene>
    <name evidence="8" type="primary">fepE</name>
    <name evidence="8" type="ORF">GB085_21105</name>
</gene>
<keyword evidence="5 6" id="KW-0472">Membrane</keyword>
<dbReference type="Gene3D" id="3.30.1890.10">
    <property type="entry name" value="FepE-like"/>
    <property type="match status" value="1"/>
</dbReference>
<evidence type="ECO:0000313" key="8">
    <source>
        <dbReference type="EMBL" id="HAB4950755.1"/>
    </source>
</evidence>
<dbReference type="SUPFAM" id="SSF160355">
    <property type="entry name" value="Bacterial polysaccharide co-polymerase-like"/>
    <property type="match status" value="1"/>
</dbReference>
<protein>
    <submittedName>
        <fullName evidence="8">LPS O-antigen length regulator</fullName>
    </submittedName>
</protein>
<dbReference type="FunFam" id="1.10.287.210:FF:000004">
    <property type="entry name" value="LPS O-antigen length regulator"/>
    <property type="match status" value="1"/>
</dbReference>
<accession>A0A6Y3EC69</accession>
<dbReference type="Gene3D" id="1.10.287.210">
    <property type="match status" value="1"/>
</dbReference>
<evidence type="ECO:0000256" key="1">
    <source>
        <dbReference type="ARBA" id="ARBA00004651"/>
    </source>
</evidence>
<feature type="transmembrane region" description="Helical" evidence="6">
    <location>
        <begin position="43"/>
        <end position="61"/>
    </location>
</feature>
<evidence type="ECO:0000256" key="2">
    <source>
        <dbReference type="ARBA" id="ARBA00022475"/>
    </source>
</evidence>
<keyword evidence="4 6" id="KW-1133">Transmembrane helix</keyword>
<dbReference type="InterPro" id="IPR003856">
    <property type="entry name" value="LPS_length_determ_N"/>
</dbReference>
<feature type="transmembrane region" description="Helical" evidence="6">
    <location>
        <begin position="338"/>
        <end position="358"/>
    </location>
</feature>
<dbReference type="FunFam" id="3.30.1890.10:FF:000004">
    <property type="entry name" value="LPS O-antigen length regulator"/>
    <property type="match status" value="1"/>
</dbReference>
<reference evidence="8" key="1">
    <citation type="journal article" date="2018" name="Genome Biol.">
        <title>SKESA: strategic k-mer extension for scrupulous assemblies.</title>
        <authorList>
            <person name="Souvorov A."/>
            <person name="Agarwala R."/>
            <person name="Lipman D.J."/>
        </authorList>
    </citation>
    <scope>NUCLEOTIDE SEQUENCE</scope>
    <source>
        <strain evidence="8">Salmonella enterica</strain>
    </source>
</reference>
<reference evidence="8" key="2">
    <citation type="submission" date="2019-10" db="EMBL/GenBank/DDBJ databases">
        <authorList>
            <consortium name="NCBI Pathogen Detection Project"/>
        </authorList>
    </citation>
    <scope>NUCLEOTIDE SEQUENCE</scope>
    <source>
        <strain evidence="8">Salmonella enterica</strain>
    </source>
</reference>
<dbReference type="AlphaFoldDB" id="A0A6Y3EC69"/>
<proteinExistence type="predicted"/>
<keyword evidence="2" id="KW-1003">Cell membrane</keyword>
<name>A0A6Y3EC69_SALET</name>
<sequence length="378" mass="42316">MPSLNVKQEKNQSFAGYSLPPANSHEIDLFSLIEVLWQAKRRILATVFAFTCVGLLLSFLLPQKWTSQAIVTPAESVQWQGLERTLTALRVLDMEVSVDRASVFNLFIKKFSSPSLLEEYLRSSPYVMDQLKGAQIDEQDLHRAIVLLSEKMKAVDSNAGKKNETSLFTSWTLSFTAPTREEAQKVLAGYIQYISDIVVKETLENIRNQLEIKTRYEQEKLAMDRVRLKNQLDANIQRLHYSLEIANAAGIKRPVYSNGQAVKDDPDFSISLGADGISRKLEIEKGVTDVAEIDGDLRNRQYHVEQLAAMNVSDVKFTPFKYQLSPSLPVKKDGPGKAVIIILAALIGGMMACGGVLLRHAMVSRKMENALAIDERLV</sequence>
<comment type="caution">
    <text evidence="8">The sequence shown here is derived from an EMBL/GenBank/DDBJ whole genome shotgun (WGS) entry which is preliminary data.</text>
</comment>
<evidence type="ECO:0000256" key="3">
    <source>
        <dbReference type="ARBA" id="ARBA00022692"/>
    </source>
</evidence>
<feature type="domain" description="Polysaccharide chain length determinant N-terminal" evidence="7">
    <location>
        <begin position="26"/>
        <end position="122"/>
    </location>
</feature>
<dbReference type="InterPro" id="IPR050445">
    <property type="entry name" value="Bact_polysacc_biosynth/exp"/>
</dbReference>
<organism evidence="8">
    <name type="scientific">Salmonella enterica I</name>
    <dbReference type="NCBI Taxonomy" id="59201"/>
    <lineage>
        <taxon>Bacteria</taxon>
        <taxon>Pseudomonadati</taxon>
        <taxon>Pseudomonadota</taxon>
        <taxon>Gammaproteobacteria</taxon>
        <taxon>Enterobacterales</taxon>
        <taxon>Enterobacteriaceae</taxon>
        <taxon>Salmonella</taxon>
    </lineage>
</organism>
<dbReference type="Pfam" id="PF02706">
    <property type="entry name" value="Wzz"/>
    <property type="match status" value="1"/>
</dbReference>
<dbReference type="PANTHER" id="PTHR32309">
    <property type="entry name" value="TYROSINE-PROTEIN KINASE"/>
    <property type="match status" value="1"/>
</dbReference>
<dbReference type="NCBIfam" id="NF007699">
    <property type="entry name" value="PRK10381.1"/>
    <property type="match status" value="1"/>
</dbReference>
<dbReference type="GO" id="GO:0005886">
    <property type="term" value="C:plasma membrane"/>
    <property type="evidence" value="ECO:0007669"/>
    <property type="project" value="UniProtKB-SubCell"/>
</dbReference>